<keyword evidence="3" id="KW-1185">Reference proteome</keyword>
<sequence length="266" mass="27947">MSKFVVVIFPNEAGAYEGTRALNGLHADGSLTLYGMAVVAKDAKGNFTVKETADAGPLGTAVGTLLGGLLGVIGGPVGMVTGAAGGVLLGSLIDVVNYGVGEDFMMKVSNELVPGKAAIVAEIAETWTTPLDARVEALGGTVLRTWRADFEDELIAKDVAAQDADFEQLQAEFAQANAETKAKLSTKLDQAKTGLKQADARLQGRIDALNKEMDAKVATMEKQVAEAQADAKEIIRHRIAAMRADYEARSAKLKQAWALTKEALAA</sequence>
<dbReference type="Pfam" id="PF06897">
    <property type="entry name" value="DUF1269"/>
    <property type="match status" value="1"/>
</dbReference>
<protein>
    <submittedName>
        <fullName evidence="2">Putative membrane protein</fullName>
    </submittedName>
</protein>
<keyword evidence="1" id="KW-0175">Coiled coil</keyword>
<comment type="caution">
    <text evidence="2">The sequence shown here is derived from an EMBL/GenBank/DDBJ whole genome shotgun (WGS) entry which is preliminary data.</text>
</comment>
<proteinExistence type="predicted"/>
<evidence type="ECO:0000256" key="1">
    <source>
        <dbReference type="SAM" id="Coils"/>
    </source>
</evidence>
<dbReference type="InterPro" id="IPR009200">
    <property type="entry name" value="DUF1269_membrane"/>
</dbReference>
<reference evidence="2 3" key="1">
    <citation type="submission" date="2020-08" db="EMBL/GenBank/DDBJ databases">
        <title>Genomic Encyclopedia of Type Strains, Phase IV (KMG-IV): sequencing the most valuable type-strain genomes for metagenomic binning, comparative biology and taxonomic classification.</title>
        <authorList>
            <person name="Goeker M."/>
        </authorList>
    </citation>
    <scope>NUCLEOTIDE SEQUENCE [LARGE SCALE GENOMIC DNA]</scope>
    <source>
        <strain evidence="2 3">DSM 100039</strain>
    </source>
</reference>
<organism evidence="2 3">
    <name type="scientific">Mesorhizobium sangaii</name>
    <dbReference type="NCBI Taxonomy" id="505389"/>
    <lineage>
        <taxon>Bacteria</taxon>
        <taxon>Pseudomonadati</taxon>
        <taxon>Pseudomonadota</taxon>
        <taxon>Alphaproteobacteria</taxon>
        <taxon>Hyphomicrobiales</taxon>
        <taxon>Phyllobacteriaceae</taxon>
        <taxon>Mesorhizobium</taxon>
    </lineage>
</organism>
<dbReference type="EMBL" id="JACHEF010000002">
    <property type="protein sequence ID" value="MBB6409222.1"/>
    <property type="molecule type" value="Genomic_DNA"/>
</dbReference>
<accession>A0A841PGA3</accession>
<gene>
    <name evidence="2" type="ORF">HNQ71_001887</name>
</gene>
<feature type="coiled-coil region" evidence="1">
    <location>
        <begin position="159"/>
        <end position="237"/>
    </location>
</feature>
<dbReference type="AlphaFoldDB" id="A0A841PGA3"/>
<dbReference type="Proteomes" id="UP000556329">
    <property type="component" value="Unassembled WGS sequence"/>
</dbReference>
<evidence type="ECO:0000313" key="2">
    <source>
        <dbReference type="EMBL" id="MBB6409222.1"/>
    </source>
</evidence>
<name>A0A841PGA3_9HYPH</name>
<evidence type="ECO:0000313" key="3">
    <source>
        <dbReference type="Proteomes" id="UP000556329"/>
    </source>
</evidence>
<dbReference type="RefSeq" id="WP_184872316.1">
    <property type="nucleotide sequence ID" value="NZ_JACHEF010000002.1"/>
</dbReference>